<dbReference type="KEGG" id="clup:CLUP02_06339"/>
<proteinExistence type="predicted"/>
<keyword evidence="2" id="KW-1185">Reference proteome</keyword>
<evidence type="ECO:0000313" key="2">
    <source>
        <dbReference type="Proteomes" id="UP000830671"/>
    </source>
</evidence>
<dbReference type="AlphaFoldDB" id="A0A9Q8SNX2"/>
<dbReference type="GeneID" id="73340349"/>
<sequence>MDHFHTLIERLSLTLAMRDRTQLLFHSPPPPHTSFTSPPCSPSPWALLYFLSVYTRPANRYASKSTSGETTTARYRPTVASPTVAASAVPPRFHVPRYLGEGLSKLRYDLRYSGNASSDVPSAQQQHISDINEEEFTWDTNSTWIKDQALWLNLVIQYPETANVSGLQVNLSQSARYFTESPAIETRFPLKKLFSVFRHKSGAIPSTATRRQYI</sequence>
<gene>
    <name evidence="1" type="ORF">CLUP02_06339</name>
</gene>
<reference evidence="1" key="1">
    <citation type="journal article" date="2021" name="Mol. Plant Microbe Interact.">
        <title>Complete Genome Sequence of the Plant-Pathogenic Fungus Colletotrichum lupini.</title>
        <authorList>
            <person name="Baroncelli R."/>
            <person name="Pensec F."/>
            <person name="Da Lio D."/>
            <person name="Boufleur T."/>
            <person name="Vicente I."/>
            <person name="Sarrocco S."/>
            <person name="Picot A."/>
            <person name="Baraldi E."/>
            <person name="Sukno S."/>
            <person name="Thon M."/>
            <person name="Le Floch G."/>
        </authorList>
    </citation>
    <scope>NUCLEOTIDE SEQUENCE</scope>
    <source>
        <strain evidence="1">IMI 504893</strain>
    </source>
</reference>
<name>A0A9Q8SNX2_9PEZI</name>
<protein>
    <submittedName>
        <fullName evidence="1">Uncharacterized protein</fullName>
    </submittedName>
</protein>
<dbReference type="RefSeq" id="XP_049142482.1">
    <property type="nucleotide sequence ID" value="XM_049285339.1"/>
</dbReference>
<dbReference type="EMBL" id="CP019475">
    <property type="protein sequence ID" value="UQC80854.1"/>
    <property type="molecule type" value="Genomic_DNA"/>
</dbReference>
<dbReference type="Proteomes" id="UP000830671">
    <property type="component" value="Chromosome 3"/>
</dbReference>
<organism evidence="1 2">
    <name type="scientific">Colletotrichum lupini</name>
    <dbReference type="NCBI Taxonomy" id="145971"/>
    <lineage>
        <taxon>Eukaryota</taxon>
        <taxon>Fungi</taxon>
        <taxon>Dikarya</taxon>
        <taxon>Ascomycota</taxon>
        <taxon>Pezizomycotina</taxon>
        <taxon>Sordariomycetes</taxon>
        <taxon>Hypocreomycetidae</taxon>
        <taxon>Glomerellales</taxon>
        <taxon>Glomerellaceae</taxon>
        <taxon>Colletotrichum</taxon>
        <taxon>Colletotrichum acutatum species complex</taxon>
    </lineage>
</organism>
<accession>A0A9Q8SNX2</accession>
<evidence type="ECO:0000313" key="1">
    <source>
        <dbReference type="EMBL" id="UQC80854.1"/>
    </source>
</evidence>